<evidence type="ECO:0000256" key="1">
    <source>
        <dbReference type="ARBA" id="ARBA00004141"/>
    </source>
</evidence>
<reference evidence="10 11" key="1">
    <citation type="submission" date="2016-02" db="EMBL/GenBank/DDBJ databases">
        <authorList>
            <person name="Wen L."/>
            <person name="He K."/>
            <person name="Yang H."/>
        </authorList>
    </citation>
    <scope>NUCLEOTIDE SEQUENCE [LARGE SCALE GENOMIC DNA]</scope>
    <source>
        <strain evidence="10 11">CMW7778B</strain>
    </source>
</reference>
<comment type="similarity">
    <text evidence="2">Belongs to the glycosyltransferase 2 family.</text>
</comment>
<dbReference type="RefSeq" id="WP_075523487.1">
    <property type="nucleotide sequence ID" value="NZ_KQ961858.1"/>
</dbReference>
<keyword evidence="3" id="KW-0328">Glycosyltransferase</keyword>
<dbReference type="CDD" id="cd04187">
    <property type="entry name" value="DPM1_like_bac"/>
    <property type="match status" value="1"/>
</dbReference>
<keyword evidence="4 10" id="KW-0808">Transferase</keyword>
<dbReference type="InterPro" id="IPR050256">
    <property type="entry name" value="Glycosyltransferase_2"/>
</dbReference>
<name>A0A135Z7T5_GARVA</name>
<keyword evidence="6 8" id="KW-1133">Transmembrane helix</keyword>
<comment type="caution">
    <text evidence="10">The sequence shown here is derived from an EMBL/GenBank/DDBJ whole genome shotgun (WGS) entry which is preliminary data.</text>
</comment>
<evidence type="ECO:0000256" key="8">
    <source>
        <dbReference type="SAM" id="Phobius"/>
    </source>
</evidence>
<gene>
    <name evidence="10" type="ORF">HMPREF3230_00626</name>
</gene>
<evidence type="ECO:0000313" key="10">
    <source>
        <dbReference type="EMBL" id="KXI17674.1"/>
    </source>
</evidence>
<dbReference type="PANTHER" id="PTHR48090:SF1">
    <property type="entry name" value="PROPHAGE BACTOPRENOL GLUCOSYL TRANSFERASE HOMOLOG"/>
    <property type="match status" value="1"/>
</dbReference>
<feature type="transmembrane region" description="Helical" evidence="8">
    <location>
        <begin position="250"/>
        <end position="274"/>
    </location>
</feature>
<keyword evidence="7 8" id="KW-0472">Membrane</keyword>
<accession>A0A135Z7T5</accession>
<dbReference type="InterPro" id="IPR001173">
    <property type="entry name" value="Glyco_trans_2-like"/>
</dbReference>
<evidence type="ECO:0000256" key="3">
    <source>
        <dbReference type="ARBA" id="ARBA00022676"/>
    </source>
</evidence>
<dbReference type="GO" id="GO:0016757">
    <property type="term" value="F:glycosyltransferase activity"/>
    <property type="evidence" value="ECO:0007669"/>
    <property type="project" value="UniProtKB-KW"/>
</dbReference>
<dbReference type="Pfam" id="PF00535">
    <property type="entry name" value="Glycos_transf_2"/>
    <property type="match status" value="1"/>
</dbReference>
<evidence type="ECO:0000256" key="6">
    <source>
        <dbReference type="ARBA" id="ARBA00022989"/>
    </source>
</evidence>
<evidence type="ECO:0000313" key="11">
    <source>
        <dbReference type="Proteomes" id="UP000070505"/>
    </source>
</evidence>
<organism evidence="10 11">
    <name type="scientific">Gardnerella vaginalis</name>
    <dbReference type="NCBI Taxonomy" id="2702"/>
    <lineage>
        <taxon>Bacteria</taxon>
        <taxon>Bacillati</taxon>
        <taxon>Actinomycetota</taxon>
        <taxon>Actinomycetes</taxon>
        <taxon>Bifidobacteriales</taxon>
        <taxon>Bifidobacteriaceae</taxon>
        <taxon>Gardnerella</taxon>
    </lineage>
</organism>
<feature type="domain" description="Glycosyltransferase 2-like" evidence="9">
    <location>
        <begin position="17"/>
        <end position="158"/>
    </location>
</feature>
<dbReference type="PATRIC" id="fig|2702.101.peg.612"/>
<dbReference type="AlphaFoldDB" id="A0A135Z7T5"/>
<keyword evidence="5 8" id="KW-0812">Transmembrane</keyword>
<dbReference type="InterPro" id="IPR029044">
    <property type="entry name" value="Nucleotide-diphossugar_trans"/>
</dbReference>
<feature type="transmembrane region" description="Helical" evidence="8">
    <location>
        <begin position="280"/>
        <end position="307"/>
    </location>
</feature>
<evidence type="ECO:0000256" key="5">
    <source>
        <dbReference type="ARBA" id="ARBA00022692"/>
    </source>
</evidence>
<comment type="subcellular location">
    <subcellularLocation>
        <location evidence="1">Membrane</location>
        <topology evidence="1">Multi-pass membrane protein</topology>
    </subcellularLocation>
</comment>
<dbReference type="GO" id="GO:0005886">
    <property type="term" value="C:plasma membrane"/>
    <property type="evidence" value="ECO:0007669"/>
    <property type="project" value="TreeGrafter"/>
</dbReference>
<dbReference type="SUPFAM" id="SSF53448">
    <property type="entry name" value="Nucleotide-diphospho-sugar transferases"/>
    <property type="match status" value="1"/>
</dbReference>
<proteinExistence type="inferred from homology"/>
<dbReference type="Proteomes" id="UP000070505">
    <property type="component" value="Unassembled WGS sequence"/>
</dbReference>
<evidence type="ECO:0000259" key="9">
    <source>
        <dbReference type="Pfam" id="PF00535"/>
    </source>
</evidence>
<evidence type="ECO:0000256" key="7">
    <source>
        <dbReference type="ARBA" id="ARBA00023136"/>
    </source>
</evidence>
<evidence type="ECO:0000256" key="2">
    <source>
        <dbReference type="ARBA" id="ARBA00006739"/>
    </source>
</evidence>
<protein>
    <submittedName>
        <fullName evidence="10">Putative bactoprenol glucosyl transferase-like protein</fullName>
    </submittedName>
</protein>
<dbReference type="PANTHER" id="PTHR48090">
    <property type="entry name" value="UNDECAPRENYL-PHOSPHATE 4-DEOXY-4-FORMAMIDO-L-ARABINOSE TRANSFERASE-RELATED"/>
    <property type="match status" value="1"/>
</dbReference>
<sequence length="326" mass="36245">MNTSLNGARESMPILYIVVPCFNEQEGLSKTAEVLKNKINNLVSCELISSSSRVIFVDDGSKDSTWNLIASFNSENPSLFGGVKLAHNRGHQNALYAGLMYAREQGCDAAISMDSDLQDDVNAVDEMVKKFVQEGCEIVYGVRSSRKKDTWFKRNTALAFYKVFASMGAEVVPNHADYRLMSAVALDALSEYSEVNLFLRGIVPMIGFKTGKVYYERGERTAGVSKYPLKKMISFALEGITSFSVKPLKLVTYMGSVSILIGLAMFVYVIVSLFSNHIAVGWSSLMCSIWFIGGFLMISMGILGSYIGKIYLESKHRPRYYIEQSL</sequence>
<dbReference type="Gene3D" id="3.90.550.10">
    <property type="entry name" value="Spore Coat Polysaccharide Biosynthesis Protein SpsA, Chain A"/>
    <property type="match status" value="1"/>
</dbReference>
<dbReference type="EMBL" id="LSRC01000022">
    <property type="protein sequence ID" value="KXI17674.1"/>
    <property type="molecule type" value="Genomic_DNA"/>
</dbReference>
<evidence type="ECO:0000256" key="4">
    <source>
        <dbReference type="ARBA" id="ARBA00022679"/>
    </source>
</evidence>